<dbReference type="InterPro" id="IPR017956">
    <property type="entry name" value="AT_hook_DNA-bd_motif"/>
</dbReference>
<dbReference type="AlphaFoldDB" id="A0A9P8WH99"/>
<protein>
    <submittedName>
        <fullName evidence="4">Chromosome segregation protein Csm1/Pcs1-domain-containing protein</fullName>
    </submittedName>
</protein>
<feature type="coiled-coil region" evidence="1">
    <location>
        <begin position="225"/>
        <end position="323"/>
    </location>
</feature>
<dbReference type="PRINTS" id="PR00929">
    <property type="entry name" value="ATHOOK"/>
</dbReference>
<dbReference type="GO" id="GO:0045144">
    <property type="term" value="P:meiotic sister chromatid segregation"/>
    <property type="evidence" value="ECO:0007669"/>
    <property type="project" value="TreeGrafter"/>
</dbReference>
<comment type="caution">
    <text evidence="4">The sequence shown here is derived from an EMBL/GenBank/DDBJ whole genome shotgun (WGS) entry which is preliminary data.</text>
</comment>
<dbReference type="OrthoDB" id="2431049at2759"/>
<dbReference type="FunFam" id="3.90.1150.80:FF:000001">
    <property type="entry name" value="Chromosome segregation protein (Pcs1)"/>
    <property type="match status" value="1"/>
</dbReference>
<dbReference type="GO" id="GO:0033551">
    <property type="term" value="C:monopolin complex"/>
    <property type="evidence" value="ECO:0007669"/>
    <property type="project" value="InterPro"/>
</dbReference>
<proteinExistence type="predicted"/>
<feature type="region of interest" description="Disordered" evidence="2">
    <location>
        <begin position="35"/>
        <end position="215"/>
    </location>
</feature>
<dbReference type="Pfam" id="PF12539">
    <property type="entry name" value="Csm1"/>
    <property type="match status" value="1"/>
</dbReference>
<dbReference type="Proteomes" id="UP000777438">
    <property type="component" value="Unassembled WGS sequence"/>
</dbReference>
<reference evidence="4 5" key="1">
    <citation type="journal article" date="2021" name="Nat. Commun.">
        <title>Genetic determinants of endophytism in the Arabidopsis root mycobiome.</title>
        <authorList>
            <person name="Mesny F."/>
            <person name="Miyauchi S."/>
            <person name="Thiergart T."/>
            <person name="Pickel B."/>
            <person name="Atanasova L."/>
            <person name="Karlsson M."/>
            <person name="Huettel B."/>
            <person name="Barry K.W."/>
            <person name="Haridas S."/>
            <person name="Chen C."/>
            <person name="Bauer D."/>
            <person name="Andreopoulos W."/>
            <person name="Pangilinan J."/>
            <person name="LaButti K."/>
            <person name="Riley R."/>
            <person name="Lipzen A."/>
            <person name="Clum A."/>
            <person name="Drula E."/>
            <person name="Henrissat B."/>
            <person name="Kohler A."/>
            <person name="Grigoriev I.V."/>
            <person name="Martin F.M."/>
            <person name="Hacquard S."/>
        </authorList>
    </citation>
    <scope>NUCLEOTIDE SEQUENCE [LARGE SCALE GENOMIC DNA]</scope>
    <source>
        <strain evidence="4 5">MPI-CAGE-CH-0241</strain>
    </source>
</reference>
<feature type="domain" description="Monopolin complex subunit Csm1/Pcs1 C-terminal" evidence="3">
    <location>
        <begin position="371"/>
        <end position="458"/>
    </location>
</feature>
<evidence type="ECO:0000313" key="5">
    <source>
        <dbReference type="Proteomes" id="UP000777438"/>
    </source>
</evidence>
<dbReference type="GO" id="GO:0034506">
    <property type="term" value="C:chromosome, centromeric core domain"/>
    <property type="evidence" value="ECO:0007669"/>
    <property type="project" value="TreeGrafter"/>
</dbReference>
<dbReference type="InterPro" id="IPR038608">
    <property type="entry name" value="Csm1/Pcs1_C_sf"/>
</dbReference>
<dbReference type="InterPro" id="IPR020981">
    <property type="entry name" value="Csm1/Pcs1_C"/>
</dbReference>
<evidence type="ECO:0000256" key="2">
    <source>
        <dbReference type="SAM" id="MobiDB-lite"/>
    </source>
</evidence>
<feature type="compositionally biased region" description="Low complexity" evidence="2">
    <location>
        <begin position="130"/>
        <end position="144"/>
    </location>
</feature>
<dbReference type="PANTHER" id="PTHR28006:SF1">
    <property type="entry name" value="MONOPOLIN COMPLEX SUBUNIT CSM1"/>
    <property type="match status" value="1"/>
</dbReference>
<dbReference type="GO" id="GO:0003677">
    <property type="term" value="F:DNA binding"/>
    <property type="evidence" value="ECO:0007669"/>
    <property type="project" value="InterPro"/>
</dbReference>
<gene>
    <name evidence="4" type="ORF">B0T10DRAFT_474461</name>
</gene>
<dbReference type="GO" id="GO:0005730">
    <property type="term" value="C:nucleolus"/>
    <property type="evidence" value="ECO:0007669"/>
    <property type="project" value="TreeGrafter"/>
</dbReference>
<dbReference type="Gene3D" id="3.90.1150.80">
    <property type="match status" value="1"/>
</dbReference>
<keyword evidence="1" id="KW-0175">Coiled coil</keyword>
<dbReference type="CDD" id="cd23787">
    <property type="entry name" value="RWD_CSM1"/>
    <property type="match status" value="1"/>
</dbReference>
<dbReference type="InterPro" id="IPR040349">
    <property type="entry name" value="Csm1/Pcs1"/>
</dbReference>
<sequence length="474" mass="52017">MPRGKATAPIAGLVGSDSEPDLDDFDVSEIQAARSRQSMNVTKKPRGRPLALNRVTKPTPTTGRPRGRPAMKAILETPRESLANSRISTASRNVRQARQQAQDDTIEPEEVAEPPVAASTEARKTRGRPKVVGSAVKKSVVSKGTDSVPASAIRPRGRPARMRQAATPPEEIPETQYEEPEGPQEPESMDIDVSTHDAEPSDMTTDRIENAGMYDTSDVSLRRRLGDMTKKYESLEARHRDLREVGVKEAERNFDRLRKQAEERTAAANKLIAELKKELAEQTALARQGEELQKELEGSEARVTSLENEVDTLNGSLSQAKAEAKALATKLSVFRSGEANARVPGSALKANTAASRTAQAEAAHAAQSAAQAKEDLYGDLTGLILRGLKQEETEDVFDCIQTGRNGTLHFKLAVENADQADGYDDVRFTYNPQLDPSRDEELMDMLPDYLTEEITFPRPQAANFYARVIKSLTE</sequence>
<name>A0A9P8WH99_9HYPO</name>
<dbReference type="GO" id="GO:0051315">
    <property type="term" value="P:attachment of mitotic spindle microtubules to kinetochore"/>
    <property type="evidence" value="ECO:0007669"/>
    <property type="project" value="TreeGrafter"/>
</dbReference>
<accession>A0A9P8WH99</accession>
<feature type="compositionally biased region" description="Polar residues" evidence="2">
    <location>
        <begin position="82"/>
        <end position="103"/>
    </location>
</feature>
<evidence type="ECO:0000313" key="4">
    <source>
        <dbReference type="EMBL" id="KAH6899066.1"/>
    </source>
</evidence>
<dbReference type="PANTHER" id="PTHR28006">
    <property type="entry name" value="MONOPOLIN COMPLEX SUBUNIT CSM1"/>
    <property type="match status" value="1"/>
</dbReference>
<feature type="compositionally biased region" description="Basic and acidic residues" evidence="2">
    <location>
        <begin position="193"/>
        <end position="209"/>
    </location>
</feature>
<evidence type="ECO:0000256" key="1">
    <source>
        <dbReference type="SAM" id="Coils"/>
    </source>
</evidence>
<feature type="compositionally biased region" description="Low complexity" evidence="2">
    <location>
        <begin position="54"/>
        <end position="64"/>
    </location>
</feature>
<dbReference type="EMBL" id="JAGPYM010000002">
    <property type="protein sequence ID" value="KAH6899066.1"/>
    <property type="molecule type" value="Genomic_DNA"/>
</dbReference>
<dbReference type="GO" id="GO:1990644">
    <property type="term" value="F:microtubule site clamp"/>
    <property type="evidence" value="ECO:0007669"/>
    <property type="project" value="TreeGrafter"/>
</dbReference>
<feature type="compositionally biased region" description="Acidic residues" evidence="2">
    <location>
        <begin position="171"/>
        <end position="190"/>
    </location>
</feature>
<keyword evidence="5" id="KW-1185">Reference proteome</keyword>
<dbReference type="GO" id="GO:0072686">
    <property type="term" value="C:mitotic spindle"/>
    <property type="evidence" value="ECO:0007669"/>
    <property type="project" value="TreeGrafter"/>
</dbReference>
<feature type="region of interest" description="Disordered" evidence="2">
    <location>
        <begin position="1"/>
        <end position="23"/>
    </location>
</feature>
<evidence type="ECO:0000259" key="3">
    <source>
        <dbReference type="Pfam" id="PF12539"/>
    </source>
</evidence>
<organism evidence="4 5">
    <name type="scientific">Thelonectria olida</name>
    <dbReference type="NCBI Taxonomy" id="1576542"/>
    <lineage>
        <taxon>Eukaryota</taxon>
        <taxon>Fungi</taxon>
        <taxon>Dikarya</taxon>
        <taxon>Ascomycota</taxon>
        <taxon>Pezizomycotina</taxon>
        <taxon>Sordariomycetes</taxon>
        <taxon>Hypocreomycetidae</taxon>
        <taxon>Hypocreales</taxon>
        <taxon>Nectriaceae</taxon>
        <taxon>Thelonectria</taxon>
    </lineage>
</organism>